<evidence type="ECO:0000313" key="2">
    <source>
        <dbReference type="EnsemblMetazoa" id="tetur15g00420.1"/>
    </source>
</evidence>
<keyword evidence="1" id="KW-0812">Transmembrane</keyword>
<feature type="transmembrane region" description="Helical" evidence="1">
    <location>
        <begin position="354"/>
        <end position="375"/>
    </location>
</feature>
<dbReference type="EnsemblMetazoa" id="tetur15g00420.1">
    <property type="protein sequence ID" value="tetur15g00420.1"/>
    <property type="gene ID" value="tetur15g00420"/>
</dbReference>
<evidence type="ECO:0000256" key="1">
    <source>
        <dbReference type="SAM" id="Phobius"/>
    </source>
</evidence>
<organism evidence="2 3">
    <name type="scientific">Tetranychus urticae</name>
    <name type="common">Two-spotted spider mite</name>
    <dbReference type="NCBI Taxonomy" id="32264"/>
    <lineage>
        <taxon>Eukaryota</taxon>
        <taxon>Metazoa</taxon>
        <taxon>Ecdysozoa</taxon>
        <taxon>Arthropoda</taxon>
        <taxon>Chelicerata</taxon>
        <taxon>Arachnida</taxon>
        <taxon>Acari</taxon>
        <taxon>Acariformes</taxon>
        <taxon>Trombidiformes</taxon>
        <taxon>Prostigmata</taxon>
        <taxon>Eleutherengona</taxon>
        <taxon>Raphignathae</taxon>
        <taxon>Tetranychoidea</taxon>
        <taxon>Tetranychidae</taxon>
        <taxon>Tetranychus</taxon>
    </lineage>
</organism>
<keyword evidence="3" id="KW-1185">Reference proteome</keyword>
<reference evidence="3" key="1">
    <citation type="submission" date="2011-08" db="EMBL/GenBank/DDBJ databases">
        <authorList>
            <person name="Rombauts S."/>
        </authorList>
    </citation>
    <scope>NUCLEOTIDE SEQUENCE</scope>
    <source>
        <strain evidence="3">London</strain>
    </source>
</reference>
<keyword evidence="1" id="KW-1133">Transmembrane helix</keyword>
<evidence type="ECO:0008006" key="4">
    <source>
        <dbReference type="Google" id="ProtNLM"/>
    </source>
</evidence>
<dbReference type="HOGENOM" id="CLU_732222_0_0_1"/>
<feature type="transmembrane region" description="Helical" evidence="1">
    <location>
        <begin position="173"/>
        <end position="191"/>
    </location>
</feature>
<dbReference type="EMBL" id="CAEY01000239">
    <property type="status" value="NOT_ANNOTATED_CDS"/>
    <property type="molecule type" value="Genomic_DNA"/>
</dbReference>
<dbReference type="Proteomes" id="UP000015104">
    <property type="component" value="Unassembled WGS sequence"/>
</dbReference>
<dbReference type="AlphaFoldDB" id="T1KM55"/>
<accession>T1KM55</accession>
<evidence type="ECO:0000313" key="3">
    <source>
        <dbReference type="Proteomes" id="UP000015104"/>
    </source>
</evidence>
<feature type="transmembrane region" description="Helical" evidence="1">
    <location>
        <begin position="253"/>
        <end position="273"/>
    </location>
</feature>
<protein>
    <recommendedName>
        <fullName evidence="4">Gustatory receptor</fullName>
    </recommendedName>
</protein>
<feature type="transmembrane region" description="Helical" evidence="1">
    <location>
        <begin position="82"/>
        <end position="100"/>
    </location>
</feature>
<name>T1KM55_TETUR</name>
<sequence length="378" mass="43854">MATLKVEKLRPRVSCQHKIFLTNIRPQIDDKIKINWFFIKFFTNCSLKSKIIWNTGLIILTAVPLTIALFKQKFSFETNLDRILTLNASSEYLFLFYVIIFHQWDFRESVVNQINQLWSNIDLPVNRHLKRRLFKERSICVVLAAAFIALEFVNKITLGYFRFDDWISILKSVFSLASLLAFGILNCFLHFQFLMEMVILITAAFDHVNYLIELQAENGPTLNDIKSIRRLYSDIVQLTDYFAESLKTFVTLVYLKTAYLIVSISYTAFISGYTVSKTFWMALVYSTGPVLVLFLTFRIIRVNISAYSSFDDLYSLTPYATTKEMKFELLMFIHRVARNDVGLKFCKSTLIGPNFFSTLLTICVASFFVGITFVIEPN</sequence>
<keyword evidence="1" id="KW-0472">Membrane</keyword>
<feature type="transmembrane region" description="Helical" evidence="1">
    <location>
        <begin position="51"/>
        <end position="70"/>
    </location>
</feature>
<reference evidence="2" key="2">
    <citation type="submission" date="2015-06" db="UniProtKB">
        <authorList>
            <consortium name="EnsemblMetazoa"/>
        </authorList>
    </citation>
    <scope>IDENTIFICATION</scope>
</reference>
<proteinExistence type="predicted"/>
<feature type="transmembrane region" description="Helical" evidence="1">
    <location>
        <begin position="279"/>
        <end position="300"/>
    </location>
</feature>
<feature type="transmembrane region" description="Helical" evidence="1">
    <location>
        <begin position="139"/>
        <end position="161"/>
    </location>
</feature>